<dbReference type="Gene3D" id="1.10.10.2570">
    <property type="match status" value="1"/>
</dbReference>
<evidence type="ECO:0000256" key="5">
    <source>
        <dbReference type="ARBA" id="ARBA00022927"/>
    </source>
</evidence>
<dbReference type="InterPro" id="IPR039362">
    <property type="entry name" value="ATG29_sf"/>
</dbReference>
<proteinExistence type="inferred from homology"/>
<evidence type="ECO:0000259" key="8">
    <source>
        <dbReference type="Pfam" id="PF18388"/>
    </source>
</evidence>
<feature type="region of interest" description="Disordered" evidence="7">
    <location>
        <begin position="146"/>
        <end position="349"/>
    </location>
</feature>
<sequence length="371" mass="40067">PSVRVVVRLPYNRPDNASSDPPPIEWTPEKADILWKVIERSRSIDGGGADWKGLAAHLEVPLPYLLYRVNARFQEEIKGLKDIQGALSPTSNHNTPSKTAEQAVQLNGDKPKLAGRLSTRMIGSTRLGSSGLPSPLGVRARLNSLGHNSLRPRKATSSSTITVQAPKAPTLPPRPITPSSSEESEDSESEEVIKEEEADRKVEEQEALDRKLHDLQQMMTNESLGLVSARPRTKENGRYRRGRHMTPNSLTTSGYPHREDTLSSRSASTSQSVSSASSPQGSIPDIPSPSTNSSQNYSPMSRHMSPAKSSSPPSLSSGIATGRRYGPLSLSDHGSNHESETSSFSDISESISASALESALLSNIRGHGSRL</sequence>
<feature type="compositionally biased region" description="Polar residues" evidence="7">
    <location>
        <begin position="288"/>
        <end position="299"/>
    </location>
</feature>
<dbReference type="EMBL" id="KZ302091">
    <property type="protein sequence ID" value="PFH47797.1"/>
    <property type="molecule type" value="Genomic_DNA"/>
</dbReference>
<evidence type="ECO:0000256" key="7">
    <source>
        <dbReference type="SAM" id="MobiDB-lite"/>
    </source>
</evidence>
<dbReference type="InterPro" id="IPR039113">
    <property type="entry name" value="ATG29"/>
</dbReference>
<dbReference type="PANTHER" id="PTHR40012:SF1">
    <property type="entry name" value="AUTOPHAGY-RELATED PROTEIN 29"/>
    <property type="match status" value="1"/>
</dbReference>
<dbReference type="Proteomes" id="UP000242287">
    <property type="component" value="Unassembled WGS sequence"/>
</dbReference>
<feature type="compositionally biased region" description="Low complexity" evidence="7">
    <location>
        <begin position="263"/>
        <end position="282"/>
    </location>
</feature>
<comment type="subcellular location">
    <subcellularLocation>
        <location evidence="1">Preautophagosomal structure</location>
    </subcellularLocation>
</comment>
<dbReference type="OrthoDB" id="21072at2759"/>
<evidence type="ECO:0000313" key="10">
    <source>
        <dbReference type="Proteomes" id="UP000242287"/>
    </source>
</evidence>
<accession>A0A2A9NHR3</accession>
<keyword evidence="10" id="KW-1185">Reference proteome</keyword>
<feature type="domain" description="Atg29 N-terminal" evidence="8">
    <location>
        <begin position="4"/>
        <end position="60"/>
    </location>
</feature>
<gene>
    <name evidence="9" type="ORF">AMATHDRAFT_118618</name>
</gene>
<evidence type="ECO:0000256" key="2">
    <source>
        <dbReference type="ARBA" id="ARBA00010082"/>
    </source>
</evidence>
<dbReference type="GO" id="GO:0000407">
    <property type="term" value="C:phagophore assembly site"/>
    <property type="evidence" value="ECO:0007669"/>
    <property type="project" value="UniProtKB-SubCell"/>
</dbReference>
<dbReference type="GO" id="GO:0000045">
    <property type="term" value="P:autophagosome assembly"/>
    <property type="evidence" value="ECO:0007669"/>
    <property type="project" value="InterPro"/>
</dbReference>
<keyword evidence="6" id="KW-0072">Autophagy</keyword>
<evidence type="ECO:0000256" key="6">
    <source>
        <dbReference type="ARBA" id="ARBA00023006"/>
    </source>
</evidence>
<feature type="non-terminal residue" evidence="9">
    <location>
        <position position="1"/>
    </location>
</feature>
<feature type="compositionally biased region" description="Basic and acidic residues" evidence="7">
    <location>
        <begin position="191"/>
        <end position="214"/>
    </location>
</feature>
<dbReference type="AlphaFoldDB" id="A0A2A9NHR3"/>
<feature type="non-terminal residue" evidence="9">
    <location>
        <position position="371"/>
    </location>
</feature>
<dbReference type="PANTHER" id="PTHR40012">
    <property type="entry name" value="AUTOPHAGY-RELATED PROTEIN 29"/>
    <property type="match status" value="1"/>
</dbReference>
<evidence type="ECO:0000313" key="9">
    <source>
        <dbReference type="EMBL" id="PFH47797.1"/>
    </source>
</evidence>
<dbReference type="STRING" id="703135.A0A2A9NHR3"/>
<dbReference type="InterPro" id="IPR040666">
    <property type="entry name" value="Atg29_N"/>
</dbReference>
<protein>
    <recommendedName>
        <fullName evidence="3">Autophagy-related protein 29</fullName>
    </recommendedName>
</protein>
<evidence type="ECO:0000256" key="3">
    <source>
        <dbReference type="ARBA" id="ARBA00013784"/>
    </source>
</evidence>
<organism evidence="9 10">
    <name type="scientific">Amanita thiersii Skay4041</name>
    <dbReference type="NCBI Taxonomy" id="703135"/>
    <lineage>
        <taxon>Eukaryota</taxon>
        <taxon>Fungi</taxon>
        <taxon>Dikarya</taxon>
        <taxon>Basidiomycota</taxon>
        <taxon>Agaricomycotina</taxon>
        <taxon>Agaricomycetes</taxon>
        <taxon>Agaricomycetidae</taxon>
        <taxon>Agaricales</taxon>
        <taxon>Pluteineae</taxon>
        <taxon>Amanitaceae</taxon>
        <taxon>Amanita</taxon>
    </lineage>
</organism>
<feature type="region of interest" description="Disordered" evidence="7">
    <location>
        <begin position="121"/>
        <end position="140"/>
    </location>
</feature>
<reference evidence="9 10" key="1">
    <citation type="submission" date="2014-02" db="EMBL/GenBank/DDBJ databases">
        <title>Transposable element dynamics among asymbiotic and ectomycorrhizal Amanita fungi.</title>
        <authorList>
            <consortium name="DOE Joint Genome Institute"/>
            <person name="Hess J."/>
            <person name="Skrede I."/>
            <person name="Wolfe B."/>
            <person name="LaButti K."/>
            <person name="Ohm R.A."/>
            <person name="Grigoriev I.V."/>
            <person name="Pringle A."/>
        </authorList>
    </citation>
    <scope>NUCLEOTIDE SEQUENCE [LARGE SCALE GENOMIC DNA]</scope>
    <source>
        <strain evidence="9 10">SKay4041</strain>
    </source>
</reference>
<feature type="compositionally biased region" description="Low complexity" evidence="7">
    <location>
        <begin position="306"/>
        <end position="317"/>
    </location>
</feature>
<evidence type="ECO:0000256" key="1">
    <source>
        <dbReference type="ARBA" id="ARBA00004329"/>
    </source>
</evidence>
<dbReference type="GO" id="GO:0015031">
    <property type="term" value="P:protein transport"/>
    <property type="evidence" value="ECO:0007669"/>
    <property type="project" value="UniProtKB-KW"/>
</dbReference>
<dbReference type="Pfam" id="PF18388">
    <property type="entry name" value="ATG29_N"/>
    <property type="match status" value="1"/>
</dbReference>
<evidence type="ECO:0000256" key="4">
    <source>
        <dbReference type="ARBA" id="ARBA00022448"/>
    </source>
</evidence>
<name>A0A2A9NHR3_9AGAR</name>
<keyword evidence="4" id="KW-0813">Transport</keyword>
<keyword evidence="5" id="KW-0653">Protein transport</keyword>
<comment type="similarity">
    <text evidence="2">Belongs to the ATG29 family.</text>
</comment>